<dbReference type="InterPro" id="IPR036390">
    <property type="entry name" value="WH_DNA-bd_sf"/>
</dbReference>
<gene>
    <name evidence="5" type="ORF">GW590_15880</name>
</gene>
<dbReference type="CDD" id="cd07377">
    <property type="entry name" value="WHTH_GntR"/>
    <property type="match status" value="1"/>
</dbReference>
<dbReference type="GO" id="GO:0003677">
    <property type="term" value="F:DNA binding"/>
    <property type="evidence" value="ECO:0007669"/>
    <property type="project" value="UniProtKB-KW"/>
</dbReference>
<dbReference type="Gene3D" id="1.20.120.530">
    <property type="entry name" value="GntR ligand-binding domain-like"/>
    <property type="match status" value="1"/>
</dbReference>
<dbReference type="InterPro" id="IPR008920">
    <property type="entry name" value="TF_FadR/GntR_C"/>
</dbReference>
<keyword evidence="6" id="KW-1185">Reference proteome</keyword>
<name>A0A848MN84_9GAMM</name>
<dbReference type="PANTHER" id="PTHR43537:SF24">
    <property type="entry name" value="GLUCONATE OPERON TRANSCRIPTIONAL REPRESSOR"/>
    <property type="match status" value="1"/>
</dbReference>
<reference evidence="5 6" key="1">
    <citation type="submission" date="2020-01" db="EMBL/GenBank/DDBJ databases">
        <authorList>
            <person name="Lee S.D."/>
        </authorList>
    </citation>
    <scope>NUCLEOTIDE SEQUENCE [LARGE SCALE GENOMIC DNA]</scope>
    <source>
        <strain evidence="5 6">SAP-1</strain>
    </source>
</reference>
<dbReference type="PANTHER" id="PTHR43537">
    <property type="entry name" value="TRANSCRIPTIONAL REGULATOR, GNTR FAMILY"/>
    <property type="match status" value="1"/>
</dbReference>
<keyword evidence="3" id="KW-0804">Transcription</keyword>
<dbReference type="InterPro" id="IPR000524">
    <property type="entry name" value="Tscrpt_reg_HTH_GntR"/>
</dbReference>
<keyword evidence="1" id="KW-0805">Transcription regulation</keyword>
<dbReference type="EMBL" id="JAADJU010000008">
    <property type="protein sequence ID" value="NMP28342.1"/>
    <property type="molecule type" value="Genomic_DNA"/>
</dbReference>
<evidence type="ECO:0000313" key="6">
    <source>
        <dbReference type="Proteomes" id="UP000585363"/>
    </source>
</evidence>
<dbReference type="Gene3D" id="1.10.10.10">
    <property type="entry name" value="Winged helix-like DNA-binding domain superfamily/Winged helix DNA-binding domain"/>
    <property type="match status" value="1"/>
</dbReference>
<dbReference type="PROSITE" id="PS50949">
    <property type="entry name" value="HTH_GNTR"/>
    <property type="match status" value="1"/>
</dbReference>
<evidence type="ECO:0000313" key="5">
    <source>
        <dbReference type="EMBL" id="NMP28342.1"/>
    </source>
</evidence>
<proteinExistence type="predicted"/>
<keyword evidence="2" id="KW-0238">DNA-binding</keyword>
<evidence type="ECO:0000256" key="1">
    <source>
        <dbReference type="ARBA" id="ARBA00023015"/>
    </source>
</evidence>
<comment type="caution">
    <text evidence="5">The sequence shown here is derived from an EMBL/GenBank/DDBJ whole genome shotgun (WGS) entry which is preliminary data.</text>
</comment>
<evidence type="ECO:0000259" key="4">
    <source>
        <dbReference type="PROSITE" id="PS50949"/>
    </source>
</evidence>
<evidence type="ECO:0000256" key="2">
    <source>
        <dbReference type="ARBA" id="ARBA00023125"/>
    </source>
</evidence>
<dbReference type="GO" id="GO:0003700">
    <property type="term" value="F:DNA-binding transcription factor activity"/>
    <property type="evidence" value="ECO:0007669"/>
    <property type="project" value="InterPro"/>
</dbReference>
<feature type="domain" description="HTH gntR-type" evidence="4">
    <location>
        <begin position="11"/>
        <end position="78"/>
    </location>
</feature>
<dbReference type="SUPFAM" id="SSF46785">
    <property type="entry name" value="Winged helix' DNA-binding domain"/>
    <property type="match status" value="1"/>
</dbReference>
<protein>
    <submittedName>
        <fullName evidence="5">GntR family transcriptional regulator</fullName>
    </submittedName>
</protein>
<dbReference type="RefSeq" id="WP_169404044.1">
    <property type="nucleotide sequence ID" value="NZ_JAADJU010000008.1"/>
</dbReference>
<sequence length="220" mass="24024">MAADMSLVRPETLRFQVENVLRQAIIDGRFAPGERLIERELCASLGVSRTSIREALRKLEAEKLVTIVANKGPMVASLSVKEAADLLALRGLLEGFIAREFSQSASTEELAEFAAAVAQLHAAAVAQDHAGYLPAEKALYRLMLARCDNQLLNESLTGLHLRLNLLPVNLQVPADRLAESLQEIESLYQAIVARDGEAAEKAARWHMTNARQAVLQSSGK</sequence>
<dbReference type="InterPro" id="IPR036388">
    <property type="entry name" value="WH-like_DNA-bd_sf"/>
</dbReference>
<evidence type="ECO:0000256" key="3">
    <source>
        <dbReference type="ARBA" id="ARBA00023163"/>
    </source>
</evidence>
<dbReference type="SUPFAM" id="SSF48008">
    <property type="entry name" value="GntR ligand-binding domain-like"/>
    <property type="match status" value="1"/>
</dbReference>
<accession>A0A848MN84</accession>
<organism evidence="5 6">
    <name type="scientific">Rouxiella aceris</name>
    <dbReference type="NCBI Taxonomy" id="2703884"/>
    <lineage>
        <taxon>Bacteria</taxon>
        <taxon>Pseudomonadati</taxon>
        <taxon>Pseudomonadota</taxon>
        <taxon>Gammaproteobacteria</taxon>
        <taxon>Enterobacterales</taxon>
        <taxon>Yersiniaceae</taxon>
        <taxon>Rouxiella</taxon>
    </lineage>
</organism>
<dbReference type="Pfam" id="PF00392">
    <property type="entry name" value="GntR"/>
    <property type="match status" value="1"/>
</dbReference>
<dbReference type="PRINTS" id="PR00035">
    <property type="entry name" value="HTHGNTR"/>
</dbReference>
<dbReference type="InterPro" id="IPR011711">
    <property type="entry name" value="GntR_C"/>
</dbReference>
<dbReference type="Pfam" id="PF07729">
    <property type="entry name" value="FCD"/>
    <property type="match status" value="1"/>
</dbReference>
<dbReference type="AlphaFoldDB" id="A0A848MN84"/>
<dbReference type="Proteomes" id="UP000585363">
    <property type="component" value="Unassembled WGS sequence"/>
</dbReference>
<dbReference type="SMART" id="SM00895">
    <property type="entry name" value="FCD"/>
    <property type="match status" value="1"/>
</dbReference>
<dbReference type="SMART" id="SM00345">
    <property type="entry name" value="HTH_GNTR"/>
    <property type="match status" value="1"/>
</dbReference>
<reference evidence="5 6" key="2">
    <citation type="submission" date="2020-06" db="EMBL/GenBank/DDBJ databases">
        <title>Polyphasic characterization of a Rahnella strain isolated from tree sap.</title>
        <authorList>
            <person name="Kim I.S."/>
        </authorList>
    </citation>
    <scope>NUCLEOTIDE SEQUENCE [LARGE SCALE GENOMIC DNA]</scope>
    <source>
        <strain evidence="5 6">SAP-1</strain>
    </source>
</reference>